<dbReference type="Proteomes" id="UP000317904">
    <property type="component" value="Unassembled WGS sequence"/>
</dbReference>
<sequence length="104" mass="12162">MEHVSVNTKMNFSFNVELKVIREAILSIQKKINTIKFDKNFLLLLNSPKTNVSISMNYKIKNIKDFAFETKRLIFLIEQKVFSLINTKPININLVFEGIINENQ</sequence>
<reference evidence="2 4" key="2">
    <citation type="submission" date="2019-06" db="EMBL/GenBank/DDBJ databases">
        <title>A comparative genomics study of ostrich specific Mycoplasmas.</title>
        <authorList>
            <person name="Botes A."/>
            <person name="Nel T."/>
        </authorList>
    </citation>
    <scope>NUCLEOTIDE SEQUENCE [LARGE SCALE GENOMIC DNA]</scope>
    <source>
        <strain evidence="2 4">Ms01</strain>
    </source>
</reference>
<evidence type="ECO:0000313" key="3">
    <source>
        <dbReference type="Proteomes" id="UP000275883"/>
    </source>
</evidence>
<reference evidence="1 3" key="1">
    <citation type="submission" date="2018-11" db="EMBL/GenBank/DDBJ databases">
        <title>Genome sequence of Mycoplasma struthionis sp. nov.</title>
        <authorList>
            <person name="Spergser J."/>
        </authorList>
    </citation>
    <scope>NUCLEOTIDE SEQUENCE [LARGE SCALE GENOMIC DNA]</scope>
    <source>
        <strain evidence="1 3">237IA</strain>
    </source>
</reference>
<dbReference type="Proteomes" id="UP000275883">
    <property type="component" value="Chromosome"/>
</dbReference>
<dbReference type="InterPro" id="IPR054781">
    <property type="entry name" value="Asp23-rel"/>
</dbReference>
<dbReference type="NCBIfam" id="NF045836">
    <property type="entry name" value="MMB_0454_fam"/>
    <property type="match status" value="1"/>
</dbReference>
<evidence type="ECO:0000313" key="4">
    <source>
        <dbReference type="Proteomes" id="UP000317904"/>
    </source>
</evidence>
<dbReference type="EMBL" id="CP034044">
    <property type="protein sequence ID" value="AZG68808.1"/>
    <property type="molecule type" value="Genomic_DNA"/>
</dbReference>
<keyword evidence="3" id="KW-1185">Reference proteome</keyword>
<evidence type="ECO:0008006" key="5">
    <source>
        <dbReference type="Google" id="ProtNLM"/>
    </source>
</evidence>
<evidence type="ECO:0000313" key="1">
    <source>
        <dbReference type="EMBL" id="AZG68808.1"/>
    </source>
</evidence>
<dbReference type="OrthoDB" id="398903at2"/>
<name>A0A3G8LJI8_9MOLU</name>
<dbReference type="AlphaFoldDB" id="A0A3G8LJI8"/>
<proteinExistence type="predicted"/>
<accession>A0A502M8T2</accession>
<dbReference type="EMBL" id="VFSY01000025">
    <property type="protein sequence ID" value="TPI01582.1"/>
    <property type="molecule type" value="Genomic_DNA"/>
</dbReference>
<gene>
    <name evidence="1" type="ORF">EGN60_02485</name>
    <name evidence="2" type="ORF">FJM01_02375</name>
</gene>
<accession>A0A3G8LJI8</accession>
<evidence type="ECO:0000313" key="2">
    <source>
        <dbReference type="EMBL" id="TPI01582.1"/>
    </source>
</evidence>
<dbReference type="RefSeq" id="WP_124724501.1">
    <property type="nucleotide sequence ID" value="NZ_CP034044.1"/>
</dbReference>
<organism evidence="1 3">
    <name type="scientific">Mycoplasma struthionis</name>
    <dbReference type="NCBI Taxonomy" id="538220"/>
    <lineage>
        <taxon>Bacteria</taxon>
        <taxon>Bacillati</taxon>
        <taxon>Mycoplasmatota</taxon>
        <taxon>Mollicutes</taxon>
        <taxon>Mycoplasmataceae</taxon>
        <taxon>Mycoplasma</taxon>
    </lineage>
</organism>
<dbReference type="KEGG" id="mstr:EGN60_02485"/>
<protein>
    <recommendedName>
        <fullName evidence="5">Asp23/Gls24 family envelope stress response protein</fullName>
    </recommendedName>
</protein>